<sequence length="470" mass="53548">MRRLSAGGVPLLLMCYFLSAALCSSSTTTSSTKTAATKSTTTKRTASTMTGDIGERAEALEGSLLNMFGLKRRPRPGAETRQKIVVPEFLAELYRQQTGLEVDTTNLNLAGKLTQTANTVRTYSHQDADKNDEDNETTTGNSILLRFDLASLPSEEVLKAGELRLYRSPEGLISWESANMRNQPKSSTNEMTADNQQSAADTKVNQIKENNKWRRKQQVLIHEVVRPSRNGGEPIHRLLDSKIVDVRDEGWMTFDVLPALLRWREQPKRNYGLWLEMKRVNEESLSDIEHFHLRKRRSSSRRKRRSVSIHSQGGEDKEEEEEEQLDQLDLRWASQQPLLVTYSDDGRSRVRSKRAAEKKHKRKGRRDNCRRQSLYVDFNDVGWNDWIVAPPGYHAYYCHGDCPFPLPDHLNTTNHAIVQTLVHSVNPSAVPRACCVPTELSSISMLYIDEYDKVVLKNYHDMVVEACGCR</sequence>
<proteinExistence type="inferred from homology"/>
<dbReference type="InterPro" id="IPR015615">
    <property type="entry name" value="TGF-beta-rel"/>
</dbReference>
<dbReference type="SMART" id="SM00204">
    <property type="entry name" value="TGFB"/>
    <property type="match status" value="1"/>
</dbReference>
<evidence type="ECO:0000256" key="1">
    <source>
        <dbReference type="ARBA" id="ARBA00004613"/>
    </source>
</evidence>
<dbReference type="GO" id="GO:0051240">
    <property type="term" value="P:positive regulation of multicellular organismal process"/>
    <property type="evidence" value="ECO:0007669"/>
    <property type="project" value="UniProtKB-ARBA"/>
</dbReference>
<dbReference type="InterPro" id="IPR017948">
    <property type="entry name" value="TGFb_CS"/>
</dbReference>
<keyword evidence="9" id="KW-0325">Glycoprotein</keyword>
<feature type="signal peptide" evidence="12">
    <location>
        <begin position="1"/>
        <end position="20"/>
    </location>
</feature>
<dbReference type="GO" id="GO:0030154">
    <property type="term" value="P:cell differentiation"/>
    <property type="evidence" value="ECO:0007669"/>
    <property type="project" value="UniProtKB-KW"/>
</dbReference>
<evidence type="ECO:0000256" key="5">
    <source>
        <dbReference type="ARBA" id="ARBA00022729"/>
    </source>
</evidence>
<dbReference type="SUPFAM" id="SSF57501">
    <property type="entry name" value="Cystine-knot cytokines"/>
    <property type="match status" value="1"/>
</dbReference>
<evidence type="ECO:0000256" key="6">
    <source>
        <dbReference type="ARBA" id="ARBA00022782"/>
    </source>
</evidence>
<gene>
    <name evidence="14" type="ORF">DGAL_LOCUS3200</name>
</gene>
<protein>
    <recommendedName>
        <fullName evidence="13">TGF-beta family profile domain-containing protein</fullName>
    </recommendedName>
</protein>
<dbReference type="PROSITE" id="PS51362">
    <property type="entry name" value="TGF_BETA_2"/>
    <property type="match status" value="1"/>
</dbReference>
<evidence type="ECO:0000256" key="8">
    <source>
        <dbReference type="ARBA" id="ARBA00023157"/>
    </source>
</evidence>
<dbReference type="GO" id="GO:0005615">
    <property type="term" value="C:extracellular space"/>
    <property type="evidence" value="ECO:0007669"/>
    <property type="project" value="TreeGrafter"/>
</dbReference>
<comment type="similarity">
    <text evidence="2 10">Belongs to the TGF-beta family.</text>
</comment>
<feature type="region of interest" description="Disordered" evidence="11">
    <location>
        <begin position="181"/>
        <end position="201"/>
    </location>
</feature>
<dbReference type="EMBL" id="CAKKLH010000046">
    <property type="protein sequence ID" value="CAH0100912.1"/>
    <property type="molecule type" value="Genomic_DNA"/>
</dbReference>
<dbReference type="GO" id="GO:0008083">
    <property type="term" value="F:growth factor activity"/>
    <property type="evidence" value="ECO:0007669"/>
    <property type="project" value="UniProtKB-KW"/>
</dbReference>
<dbReference type="AlphaFoldDB" id="A0A8J2WGP9"/>
<feature type="region of interest" description="Disordered" evidence="11">
    <location>
        <begin position="29"/>
        <end position="49"/>
    </location>
</feature>
<keyword evidence="4" id="KW-0964">Secreted</keyword>
<reference evidence="14" key="1">
    <citation type="submission" date="2021-11" db="EMBL/GenBank/DDBJ databases">
        <authorList>
            <person name="Schell T."/>
        </authorList>
    </citation>
    <scope>NUCLEOTIDE SEQUENCE</scope>
    <source>
        <strain evidence="14">M5</strain>
    </source>
</reference>
<name>A0A8J2WGP9_9CRUS</name>
<dbReference type="Pfam" id="PF00688">
    <property type="entry name" value="TGFb_propeptide"/>
    <property type="match status" value="1"/>
</dbReference>
<dbReference type="GO" id="GO:0005125">
    <property type="term" value="F:cytokine activity"/>
    <property type="evidence" value="ECO:0007669"/>
    <property type="project" value="TreeGrafter"/>
</dbReference>
<evidence type="ECO:0000256" key="10">
    <source>
        <dbReference type="RuleBase" id="RU000354"/>
    </source>
</evidence>
<dbReference type="OrthoDB" id="5987191at2759"/>
<keyword evidence="5 12" id="KW-0732">Signal</keyword>
<feature type="compositionally biased region" description="Basic residues" evidence="11">
    <location>
        <begin position="349"/>
        <end position="365"/>
    </location>
</feature>
<dbReference type="CDD" id="cd13760">
    <property type="entry name" value="TGF_beta_BMP2_like"/>
    <property type="match status" value="1"/>
</dbReference>
<evidence type="ECO:0000256" key="7">
    <source>
        <dbReference type="ARBA" id="ARBA00023030"/>
    </source>
</evidence>
<evidence type="ECO:0000313" key="15">
    <source>
        <dbReference type="Proteomes" id="UP000789390"/>
    </source>
</evidence>
<evidence type="ECO:0000256" key="11">
    <source>
        <dbReference type="SAM" id="MobiDB-lite"/>
    </source>
</evidence>
<comment type="caution">
    <text evidence="14">The sequence shown here is derived from an EMBL/GenBank/DDBJ whole genome shotgun (WGS) entry which is preliminary data.</text>
</comment>
<comment type="subcellular location">
    <subcellularLocation>
        <location evidence="1">Secreted</location>
    </subcellularLocation>
</comment>
<dbReference type="InterPro" id="IPR001839">
    <property type="entry name" value="TGF-b_C"/>
</dbReference>
<keyword evidence="7 10" id="KW-0339">Growth factor</keyword>
<dbReference type="InterPro" id="IPR001111">
    <property type="entry name" value="TGF-b_propeptide"/>
</dbReference>
<keyword evidence="15" id="KW-1185">Reference proteome</keyword>
<evidence type="ECO:0000256" key="4">
    <source>
        <dbReference type="ARBA" id="ARBA00022525"/>
    </source>
</evidence>
<evidence type="ECO:0000256" key="9">
    <source>
        <dbReference type="ARBA" id="ARBA00023180"/>
    </source>
</evidence>
<evidence type="ECO:0000256" key="3">
    <source>
        <dbReference type="ARBA" id="ARBA00022473"/>
    </source>
</evidence>
<keyword evidence="6" id="KW-0221">Differentiation</keyword>
<keyword evidence="8" id="KW-1015">Disulfide bond</keyword>
<organism evidence="14 15">
    <name type="scientific">Daphnia galeata</name>
    <dbReference type="NCBI Taxonomy" id="27404"/>
    <lineage>
        <taxon>Eukaryota</taxon>
        <taxon>Metazoa</taxon>
        <taxon>Ecdysozoa</taxon>
        <taxon>Arthropoda</taxon>
        <taxon>Crustacea</taxon>
        <taxon>Branchiopoda</taxon>
        <taxon>Diplostraca</taxon>
        <taxon>Cladocera</taxon>
        <taxon>Anomopoda</taxon>
        <taxon>Daphniidae</taxon>
        <taxon>Daphnia</taxon>
    </lineage>
</organism>
<evidence type="ECO:0000256" key="12">
    <source>
        <dbReference type="SAM" id="SignalP"/>
    </source>
</evidence>
<dbReference type="Pfam" id="PF00019">
    <property type="entry name" value="TGF_beta"/>
    <property type="match status" value="1"/>
</dbReference>
<feature type="region of interest" description="Disordered" evidence="11">
    <location>
        <begin position="343"/>
        <end position="366"/>
    </location>
</feature>
<accession>A0A8J2WGP9</accession>
<keyword evidence="3" id="KW-0217">Developmental protein</keyword>
<dbReference type="PROSITE" id="PS00250">
    <property type="entry name" value="TGF_BETA_1"/>
    <property type="match status" value="1"/>
</dbReference>
<feature type="chain" id="PRO_5035292663" description="TGF-beta family profile domain-containing protein" evidence="12">
    <location>
        <begin position="21"/>
        <end position="470"/>
    </location>
</feature>
<dbReference type="PRINTS" id="PR00669">
    <property type="entry name" value="INHIBINA"/>
</dbReference>
<feature type="region of interest" description="Disordered" evidence="11">
    <location>
        <begin position="302"/>
        <end position="323"/>
    </location>
</feature>
<dbReference type="FunFam" id="2.10.90.10:FF:000103">
    <property type="entry name" value="Bone morphogenetic protein 16"/>
    <property type="match status" value="1"/>
</dbReference>
<dbReference type="PANTHER" id="PTHR11848">
    <property type="entry name" value="TGF-BETA FAMILY"/>
    <property type="match status" value="1"/>
</dbReference>
<dbReference type="InterPro" id="IPR029034">
    <property type="entry name" value="Cystine-knot_cytokine"/>
</dbReference>
<dbReference type="Gene3D" id="2.10.90.10">
    <property type="entry name" value="Cystine-knot cytokines"/>
    <property type="match status" value="1"/>
</dbReference>
<feature type="compositionally biased region" description="Low complexity" evidence="11">
    <location>
        <begin position="29"/>
        <end position="48"/>
    </location>
</feature>
<feature type="domain" description="TGF-beta family profile" evidence="13">
    <location>
        <begin position="351"/>
        <end position="470"/>
    </location>
</feature>
<evidence type="ECO:0000313" key="14">
    <source>
        <dbReference type="EMBL" id="CAH0100912.1"/>
    </source>
</evidence>
<evidence type="ECO:0000256" key="2">
    <source>
        <dbReference type="ARBA" id="ARBA00006656"/>
    </source>
</evidence>
<dbReference type="Gene3D" id="2.60.120.970">
    <property type="match status" value="1"/>
</dbReference>
<evidence type="ECO:0000259" key="13">
    <source>
        <dbReference type="PROSITE" id="PS51362"/>
    </source>
</evidence>
<dbReference type="Proteomes" id="UP000789390">
    <property type="component" value="Unassembled WGS sequence"/>
</dbReference>
<dbReference type="GO" id="GO:0051094">
    <property type="term" value="P:positive regulation of developmental process"/>
    <property type="evidence" value="ECO:0007669"/>
    <property type="project" value="UniProtKB-ARBA"/>
</dbReference>
<dbReference type="PANTHER" id="PTHR11848:SF263">
    <property type="entry name" value="PROTEIN DECAPENTAPLEGIC"/>
    <property type="match status" value="1"/>
</dbReference>